<name>A0A1E3H1L9_9HYPH</name>
<comment type="caution">
    <text evidence="2">The sequence shown here is derived from an EMBL/GenBank/DDBJ whole genome shotgun (WGS) entry which is preliminary data.</text>
</comment>
<sequence>MRGLKPLQIGKFSVHYPKPPIVFRQLFAAPVELMGAAAIIYFALPASDHANYFTVLGVFLVSFSVALVSHAPGGLGVLEVVFVTAMPDIPQADVIAALIVFRLLYLLLPFAASLVVVVLFERARLLNRWSARCEGNKPG</sequence>
<protein>
    <submittedName>
        <fullName evidence="2">Inner membrane protein YbhN</fullName>
    </submittedName>
</protein>
<dbReference type="Proteomes" id="UP000094622">
    <property type="component" value="Unassembled WGS sequence"/>
</dbReference>
<organism evidence="2 3">
    <name type="scientific">Methylobrevis pamukkalensis</name>
    <dbReference type="NCBI Taxonomy" id="1439726"/>
    <lineage>
        <taxon>Bacteria</taxon>
        <taxon>Pseudomonadati</taxon>
        <taxon>Pseudomonadota</taxon>
        <taxon>Alphaproteobacteria</taxon>
        <taxon>Hyphomicrobiales</taxon>
        <taxon>Pleomorphomonadaceae</taxon>
        <taxon>Methylobrevis</taxon>
    </lineage>
</organism>
<reference evidence="2 3" key="1">
    <citation type="submission" date="2016-07" db="EMBL/GenBank/DDBJ databases">
        <title>Draft Genome Sequence of Methylobrevis pamukkalensis PK2.</title>
        <authorList>
            <person name="Vasilenko O.V."/>
            <person name="Doronina N.V."/>
            <person name="Shmareva M.N."/>
            <person name="Tarlachkov S.V."/>
            <person name="Mustakhimov I."/>
            <person name="Trotsenko Y.A."/>
        </authorList>
    </citation>
    <scope>NUCLEOTIDE SEQUENCE [LARGE SCALE GENOMIC DNA]</scope>
    <source>
        <strain evidence="2 3">PK2</strain>
    </source>
</reference>
<dbReference type="AlphaFoldDB" id="A0A1E3H1L9"/>
<accession>A0A1E3H1L9</accession>
<keyword evidence="1" id="KW-1133">Transmembrane helix</keyword>
<feature type="transmembrane region" description="Helical" evidence="1">
    <location>
        <begin position="94"/>
        <end position="120"/>
    </location>
</feature>
<dbReference type="EMBL" id="MCRJ01000059">
    <property type="protein sequence ID" value="ODN70184.1"/>
    <property type="molecule type" value="Genomic_DNA"/>
</dbReference>
<keyword evidence="3" id="KW-1185">Reference proteome</keyword>
<evidence type="ECO:0000313" key="3">
    <source>
        <dbReference type="Proteomes" id="UP000094622"/>
    </source>
</evidence>
<feature type="transmembrane region" description="Helical" evidence="1">
    <location>
        <begin position="21"/>
        <end position="44"/>
    </location>
</feature>
<evidence type="ECO:0000313" key="2">
    <source>
        <dbReference type="EMBL" id="ODN70184.1"/>
    </source>
</evidence>
<feature type="transmembrane region" description="Helical" evidence="1">
    <location>
        <begin position="56"/>
        <end position="82"/>
    </location>
</feature>
<keyword evidence="1" id="KW-0812">Transmembrane</keyword>
<proteinExistence type="predicted"/>
<evidence type="ECO:0000256" key="1">
    <source>
        <dbReference type="SAM" id="Phobius"/>
    </source>
</evidence>
<dbReference type="PATRIC" id="fig|1439726.3.peg.2647"/>
<gene>
    <name evidence="2" type="primary">ybhN_1</name>
    <name evidence="2" type="ORF">A6302_02518</name>
</gene>
<keyword evidence="1" id="KW-0472">Membrane</keyword>